<dbReference type="PROSITE" id="PS52001">
    <property type="entry name" value="AD"/>
    <property type="match status" value="1"/>
</dbReference>
<sequence>MADNKRSNNGGKVATPKGAGAPGASALPDIHEAIAKAIGAHIKVTTAAPESKTYEGTVYTADPITNLVVLNARVKGATESASDYRVLPISRIQSFQIMSLADGDADIANAHPKIAEVDVKRWEKRCEDRIAALKEQERNRGKGVSKEGQAIYDALKRINLPVRWHNQEMIVHDFIIVSPPYRPEDCKGAKDKQEVLIRVRKALEGERKKLQERERNTPTPTGLRKGG</sequence>
<dbReference type="InterPro" id="IPR047574">
    <property type="entry name" value="AD"/>
</dbReference>
<dbReference type="AlphaFoldDB" id="A0AAN7WFJ8"/>
<feature type="region of interest" description="Disordered" evidence="1">
    <location>
        <begin position="1"/>
        <end position="25"/>
    </location>
</feature>
<dbReference type="EMBL" id="JAVRQU010000004">
    <property type="protein sequence ID" value="KAK5703924.1"/>
    <property type="molecule type" value="Genomic_DNA"/>
</dbReference>
<feature type="compositionally biased region" description="Basic and acidic residues" evidence="1">
    <location>
        <begin position="207"/>
        <end position="216"/>
    </location>
</feature>
<name>A0AAN7WFJ8_9PEZI</name>
<organism evidence="3 4">
    <name type="scientific">Elasticomyces elasticus</name>
    <dbReference type="NCBI Taxonomy" id="574655"/>
    <lineage>
        <taxon>Eukaryota</taxon>
        <taxon>Fungi</taxon>
        <taxon>Dikarya</taxon>
        <taxon>Ascomycota</taxon>
        <taxon>Pezizomycotina</taxon>
        <taxon>Dothideomycetes</taxon>
        <taxon>Dothideomycetidae</taxon>
        <taxon>Mycosphaerellales</taxon>
        <taxon>Teratosphaeriaceae</taxon>
        <taxon>Elasticomyces</taxon>
    </lineage>
</organism>
<dbReference type="SMART" id="SM00995">
    <property type="entry name" value="AD"/>
    <property type="match status" value="1"/>
</dbReference>
<proteinExistence type="predicted"/>
<comment type="caution">
    <text evidence="3">The sequence shown here is derived from an EMBL/GenBank/DDBJ whole genome shotgun (WGS) entry which is preliminary data.</text>
</comment>
<dbReference type="Proteomes" id="UP001310594">
    <property type="component" value="Unassembled WGS sequence"/>
</dbReference>
<dbReference type="Pfam" id="PF09793">
    <property type="entry name" value="AD"/>
    <property type="match status" value="1"/>
</dbReference>
<accession>A0AAN7WFJ8</accession>
<dbReference type="Gene3D" id="2.30.30.100">
    <property type="match status" value="1"/>
</dbReference>
<reference evidence="3" key="1">
    <citation type="submission" date="2023-08" db="EMBL/GenBank/DDBJ databases">
        <title>Black Yeasts Isolated from many extreme environments.</title>
        <authorList>
            <person name="Coleine C."/>
            <person name="Stajich J.E."/>
            <person name="Selbmann L."/>
        </authorList>
    </citation>
    <scope>NUCLEOTIDE SEQUENCE</scope>
    <source>
        <strain evidence="3">CCFEE 5810</strain>
    </source>
</reference>
<feature type="region of interest" description="Disordered" evidence="1">
    <location>
        <begin position="207"/>
        <end position="227"/>
    </location>
</feature>
<evidence type="ECO:0000313" key="3">
    <source>
        <dbReference type="EMBL" id="KAK5703924.1"/>
    </source>
</evidence>
<evidence type="ECO:0000313" key="4">
    <source>
        <dbReference type="Proteomes" id="UP001310594"/>
    </source>
</evidence>
<dbReference type="PANTHER" id="PTHR13542">
    <property type="entry name" value="LSM12 HOMOLOG"/>
    <property type="match status" value="1"/>
</dbReference>
<dbReference type="InterPro" id="IPR019181">
    <property type="entry name" value="LSM12_ABD"/>
</dbReference>
<evidence type="ECO:0000256" key="1">
    <source>
        <dbReference type="SAM" id="MobiDB-lite"/>
    </source>
</evidence>
<dbReference type="InterPro" id="IPR039683">
    <property type="entry name" value="Lsm12-like"/>
</dbReference>
<protein>
    <recommendedName>
        <fullName evidence="2">AD domain-containing protein</fullName>
    </recommendedName>
</protein>
<evidence type="ECO:0000259" key="2">
    <source>
        <dbReference type="PROSITE" id="PS52001"/>
    </source>
</evidence>
<feature type="domain" description="AD" evidence="2">
    <location>
        <begin position="115"/>
        <end position="211"/>
    </location>
</feature>
<gene>
    <name evidence="3" type="ORF">LTR97_002937</name>
</gene>